<evidence type="ECO:0000313" key="1">
    <source>
        <dbReference type="EMBL" id="PND04094.1"/>
    </source>
</evidence>
<reference evidence="1 2" key="1">
    <citation type="journal article" date="2017" name="BMC Genomics">
        <title>Genome sequencing of 39 Akkermansia muciniphila isolates reveals its population structure, genomic and functional diverisity, and global distribution in mammalian gut microbiotas.</title>
        <authorList>
            <person name="Guo X."/>
            <person name="Li S."/>
            <person name="Zhang J."/>
            <person name="Wu F."/>
            <person name="Li X."/>
            <person name="Wu D."/>
            <person name="Zhang M."/>
            <person name="Ou Z."/>
            <person name="Jie Z."/>
            <person name="Yan Q."/>
            <person name="Li P."/>
            <person name="Yi J."/>
            <person name="Peng Y."/>
        </authorList>
    </citation>
    <scope>NUCLEOTIDE SEQUENCE [LARGE SCALE GENOMIC DNA]</scope>
    <source>
        <strain evidence="1 2">GP28</strain>
    </source>
</reference>
<organism evidence="1 2">
    <name type="scientific">Akkermansia muciniphila</name>
    <dbReference type="NCBI Taxonomy" id="239935"/>
    <lineage>
        <taxon>Bacteria</taxon>
        <taxon>Pseudomonadati</taxon>
        <taxon>Verrucomicrobiota</taxon>
        <taxon>Verrucomicrobiia</taxon>
        <taxon>Verrucomicrobiales</taxon>
        <taxon>Akkermansiaceae</taxon>
        <taxon>Akkermansia</taxon>
    </lineage>
</organism>
<dbReference type="AlphaFoldDB" id="A0AAX0WN03"/>
<accession>A0AAX0WN03</accession>
<proteinExistence type="predicted"/>
<gene>
    <name evidence="1" type="ORF">CXT95_04830</name>
</gene>
<name>A0AAX0WN03_9BACT</name>
<protein>
    <submittedName>
        <fullName evidence="1">Uncharacterized protein</fullName>
    </submittedName>
</protein>
<dbReference type="EMBL" id="PJLB01000005">
    <property type="protein sequence ID" value="PND04094.1"/>
    <property type="molecule type" value="Genomic_DNA"/>
</dbReference>
<dbReference type="Proteomes" id="UP000236075">
    <property type="component" value="Unassembled WGS sequence"/>
</dbReference>
<comment type="caution">
    <text evidence="1">The sequence shown here is derived from an EMBL/GenBank/DDBJ whole genome shotgun (WGS) entry which is preliminary data.</text>
</comment>
<sequence length="61" mass="7164">MSRLILPFFYMEIVIIFIKSLSEYSFISVLCIPYACIVADFKSACQRKKNWCFLIDFIING</sequence>
<evidence type="ECO:0000313" key="2">
    <source>
        <dbReference type="Proteomes" id="UP000236075"/>
    </source>
</evidence>